<protein>
    <submittedName>
        <fullName evidence="1">Uncharacterized protein</fullName>
    </submittedName>
</protein>
<evidence type="ECO:0000313" key="1">
    <source>
        <dbReference type="EMBL" id="RGS14965.1"/>
    </source>
</evidence>
<comment type="caution">
    <text evidence="1">The sequence shown here is derived from an EMBL/GenBank/DDBJ whole genome shotgun (WGS) entry which is preliminary data.</text>
</comment>
<dbReference type="Proteomes" id="UP000283872">
    <property type="component" value="Unassembled WGS sequence"/>
</dbReference>
<accession>A0A3E5E3G3</accession>
<gene>
    <name evidence="1" type="ORF">DWY11_09435</name>
</gene>
<dbReference type="AlphaFoldDB" id="A0A3E5E3G3"/>
<reference evidence="1 2" key="1">
    <citation type="submission" date="2018-08" db="EMBL/GenBank/DDBJ databases">
        <title>A genome reference for cultivated species of the human gut microbiota.</title>
        <authorList>
            <person name="Zou Y."/>
            <person name="Xue W."/>
            <person name="Luo G."/>
        </authorList>
    </citation>
    <scope>NUCLEOTIDE SEQUENCE [LARGE SCALE GENOMIC DNA]</scope>
    <source>
        <strain evidence="1 2">AF24-12</strain>
    </source>
</reference>
<sequence>MIDKGYVVATDKRSKSKEYQVDPRVLKDSQYKGKTTLKRIENYRLKELIMEDLKIYGPCSVTDIHERIGKEIPLRKIQIQIKSLIEELKITAEGQKRWTLYRIKT</sequence>
<dbReference type="EMBL" id="QRVA01000021">
    <property type="protein sequence ID" value="RGS14965.1"/>
    <property type="molecule type" value="Genomic_DNA"/>
</dbReference>
<proteinExistence type="predicted"/>
<name>A0A3E5E3G3_9BACT</name>
<evidence type="ECO:0000313" key="2">
    <source>
        <dbReference type="Proteomes" id="UP000283872"/>
    </source>
</evidence>
<organism evidence="1 2">
    <name type="scientific">Segatella copri</name>
    <dbReference type="NCBI Taxonomy" id="165179"/>
    <lineage>
        <taxon>Bacteria</taxon>
        <taxon>Pseudomonadati</taxon>
        <taxon>Bacteroidota</taxon>
        <taxon>Bacteroidia</taxon>
        <taxon>Bacteroidales</taxon>
        <taxon>Prevotellaceae</taxon>
        <taxon>Segatella</taxon>
    </lineage>
</organism>